<dbReference type="InterPro" id="IPR017441">
    <property type="entry name" value="Protein_kinase_ATP_BS"/>
</dbReference>
<dbReference type="CDD" id="cd14014">
    <property type="entry name" value="STKc_PknB_like"/>
    <property type="match status" value="1"/>
</dbReference>
<dbReference type="InterPro" id="IPR011009">
    <property type="entry name" value="Kinase-like_dom_sf"/>
</dbReference>
<dbReference type="PANTHER" id="PTHR43289">
    <property type="entry name" value="MITOGEN-ACTIVATED PROTEIN KINASE KINASE KINASE 20-RELATED"/>
    <property type="match status" value="1"/>
</dbReference>
<dbReference type="GO" id="GO:0005524">
    <property type="term" value="F:ATP binding"/>
    <property type="evidence" value="ECO:0007669"/>
    <property type="project" value="UniProtKB-UniRule"/>
</dbReference>
<name>A0A2S8FPG8_9BACT</name>
<keyword evidence="4 5" id="KW-0067">ATP-binding</keyword>
<dbReference type="SUPFAM" id="SSF56112">
    <property type="entry name" value="Protein kinase-like (PK-like)"/>
    <property type="match status" value="1"/>
</dbReference>
<keyword evidence="9" id="KW-0723">Serine/threonine-protein kinase</keyword>
<keyword evidence="1" id="KW-0808">Transferase</keyword>
<keyword evidence="7" id="KW-0812">Transmembrane</keyword>
<keyword evidence="3 9" id="KW-0418">Kinase</keyword>
<keyword evidence="7" id="KW-1133">Transmembrane helix</keyword>
<dbReference type="Gene3D" id="1.10.510.10">
    <property type="entry name" value="Transferase(Phosphotransferase) domain 1"/>
    <property type="match status" value="1"/>
</dbReference>
<dbReference type="OrthoDB" id="6111975at2"/>
<feature type="domain" description="Protein kinase" evidence="8">
    <location>
        <begin position="75"/>
        <end position="336"/>
    </location>
</feature>
<evidence type="ECO:0000256" key="4">
    <source>
        <dbReference type="ARBA" id="ARBA00022840"/>
    </source>
</evidence>
<dbReference type="PROSITE" id="PS00107">
    <property type="entry name" value="PROTEIN_KINASE_ATP"/>
    <property type="match status" value="1"/>
</dbReference>
<dbReference type="Proteomes" id="UP000238322">
    <property type="component" value="Unassembled WGS sequence"/>
</dbReference>
<sequence>MPSSQTKKFRDSAIASGLVTAKQLEDAMKNLRENSLKHEFSDEELSEYLITENLLTQYQADQLSKGLTKLTLGPYVITDWIGQGGMGQVFKAEHNFMGREVAIKVLPQQRSTPESIGRFLREIRMQAQLDHANLVRAYDAGQDGNVHFLVTEYVPGTDLRRLVRAKGHLNQHQGASIISQAARGLAYAHEKKLIHRDVKPGNILVTRDGTSKVSDLGLADFMNDNSEESKLGKIVGTIDYLAPEQIRNPHDVSAKWDIYSLGCTFYYALTGKVPFPGGNVKDKARRHCEEPPLHPHRFNPTIDRELVEIIAEMMEKDPLRRISSASEVVARLEPWASDHRASDFTGQPIKSAWQPPPPVYSGSEGSRLNDTEAGSNIYELSESGSEQGSQYSQSTVQSLMADQDTKTIRENRRPSSGPPPIPVITRYTRREKQLIMALVFGLPASAVFGAIVAYVATVLSRG</sequence>
<protein>
    <submittedName>
        <fullName evidence="9">Serine/threonine protein kinase</fullName>
    </submittedName>
</protein>
<accession>A0A2S8FPG8</accession>
<gene>
    <name evidence="9" type="ORF">C5Y83_11020</name>
</gene>
<evidence type="ECO:0000259" key="8">
    <source>
        <dbReference type="PROSITE" id="PS50011"/>
    </source>
</evidence>
<feature type="compositionally biased region" description="Low complexity" evidence="6">
    <location>
        <begin position="378"/>
        <end position="394"/>
    </location>
</feature>
<dbReference type="InterPro" id="IPR000719">
    <property type="entry name" value="Prot_kinase_dom"/>
</dbReference>
<dbReference type="Pfam" id="PF00069">
    <property type="entry name" value="Pkinase"/>
    <property type="match status" value="1"/>
</dbReference>
<evidence type="ECO:0000256" key="7">
    <source>
        <dbReference type="SAM" id="Phobius"/>
    </source>
</evidence>
<proteinExistence type="predicted"/>
<reference evidence="9 10" key="1">
    <citation type="submission" date="2018-02" db="EMBL/GenBank/DDBJ databases">
        <title>Comparative genomes isolates from brazilian mangrove.</title>
        <authorList>
            <person name="Araujo J.E."/>
            <person name="Taketani R.G."/>
            <person name="Silva M.C.P."/>
            <person name="Loureco M.V."/>
            <person name="Andreote F.D."/>
        </authorList>
    </citation>
    <scope>NUCLEOTIDE SEQUENCE [LARGE SCALE GENOMIC DNA]</scope>
    <source>
        <strain evidence="9 10">Hex-1 MGV</strain>
    </source>
</reference>
<dbReference type="EMBL" id="PUHY01000010">
    <property type="protein sequence ID" value="PQO34071.1"/>
    <property type="molecule type" value="Genomic_DNA"/>
</dbReference>
<dbReference type="GO" id="GO:0004674">
    <property type="term" value="F:protein serine/threonine kinase activity"/>
    <property type="evidence" value="ECO:0007669"/>
    <property type="project" value="UniProtKB-KW"/>
</dbReference>
<feature type="transmembrane region" description="Helical" evidence="7">
    <location>
        <begin position="434"/>
        <end position="456"/>
    </location>
</feature>
<feature type="compositionally biased region" description="Basic and acidic residues" evidence="6">
    <location>
        <begin position="403"/>
        <end position="413"/>
    </location>
</feature>
<evidence type="ECO:0000256" key="5">
    <source>
        <dbReference type="PROSITE-ProRule" id="PRU10141"/>
    </source>
</evidence>
<dbReference type="AlphaFoldDB" id="A0A2S8FPG8"/>
<dbReference type="SMART" id="SM00220">
    <property type="entry name" value="S_TKc"/>
    <property type="match status" value="1"/>
</dbReference>
<feature type="region of interest" description="Disordered" evidence="6">
    <location>
        <begin position="340"/>
        <end position="423"/>
    </location>
</feature>
<evidence type="ECO:0000256" key="1">
    <source>
        <dbReference type="ARBA" id="ARBA00022679"/>
    </source>
</evidence>
<evidence type="ECO:0000256" key="3">
    <source>
        <dbReference type="ARBA" id="ARBA00022777"/>
    </source>
</evidence>
<comment type="caution">
    <text evidence="9">The sequence shown here is derived from an EMBL/GenBank/DDBJ whole genome shotgun (WGS) entry which is preliminary data.</text>
</comment>
<evidence type="ECO:0000256" key="2">
    <source>
        <dbReference type="ARBA" id="ARBA00022741"/>
    </source>
</evidence>
<dbReference type="PROSITE" id="PS50011">
    <property type="entry name" value="PROTEIN_KINASE_DOM"/>
    <property type="match status" value="1"/>
</dbReference>
<dbReference type="PANTHER" id="PTHR43289:SF6">
    <property type="entry name" value="SERINE_THREONINE-PROTEIN KINASE NEKL-3"/>
    <property type="match status" value="1"/>
</dbReference>
<dbReference type="InterPro" id="IPR008271">
    <property type="entry name" value="Ser/Thr_kinase_AS"/>
</dbReference>
<evidence type="ECO:0000313" key="9">
    <source>
        <dbReference type="EMBL" id="PQO34071.1"/>
    </source>
</evidence>
<evidence type="ECO:0000313" key="10">
    <source>
        <dbReference type="Proteomes" id="UP000238322"/>
    </source>
</evidence>
<evidence type="ECO:0000256" key="6">
    <source>
        <dbReference type="SAM" id="MobiDB-lite"/>
    </source>
</evidence>
<dbReference type="PROSITE" id="PS00108">
    <property type="entry name" value="PROTEIN_KINASE_ST"/>
    <property type="match status" value="1"/>
</dbReference>
<organism evidence="9 10">
    <name type="scientific">Blastopirellula marina</name>
    <dbReference type="NCBI Taxonomy" id="124"/>
    <lineage>
        <taxon>Bacteria</taxon>
        <taxon>Pseudomonadati</taxon>
        <taxon>Planctomycetota</taxon>
        <taxon>Planctomycetia</taxon>
        <taxon>Pirellulales</taxon>
        <taxon>Pirellulaceae</taxon>
        <taxon>Blastopirellula</taxon>
    </lineage>
</organism>
<keyword evidence="7" id="KW-0472">Membrane</keyword>
<feature type="binding site" evidence="5">
    <location>
        <position position="104"/>
    </location>
    <ligand>
        <name>ATP</name>
        <dbReference type="ChEBI" id="CHEBI:30616"/>
    </ligand>
</feature>
<keyword evidence="2 5" id="KW-0547">Nucleotide-binding</keyword>
<dbReference type="Gene3D" id="3.30.200.20">
    <property type="entry name" value="Phosphorylase Kinase, domain 1"/>
    <property type="match status" value="1"/>
</dbReference>
<feature type="compositionally biased region" description="Polar residues" evidence="6">
    <location>
        <begin position="363"/>
        <end position="374"/>
    </location>
</feature>